<organism evidence="1 2">
    <name type="scientific">Heterobasidion irregulare (strain TC 32-1)</name>
    <dbReference type="NCBI Taxonomy" id="747525"/>
    <lineage>
        <taxon>Eukaryota</taxon>
        <taxon>Fungi</taxon>
        <taxon>Dikarya</taxon>
        <taxon>Basidiomycota</taxon>
        <taxon>Agaricomycotina</taxon>
        <taxon>Agaricomycetes</taxon>
        <taxon>Russulales</taxon>
        <taxon>Bondarzewiaceae</taxon>
        <taxon>Heterobasidion</taxon>
        <taxon>Heterobasidion annosum species complex</taxon>
    </lineage>
</organism>
<sequence>MSSETENAQNMARGWKEFSKGIQQRQKPTIVVPCSVNGMVFSADPGQSKLRKLIDMKLHPF</sequence>
<proteinExistence type="predicted"/>
<dbReference type="RefSeq" id="XP_009552939.1">
    <property type="nucleotide sequence ID" value="XM_009554644.1"/>
</dbReference>
<dbReference type="AlphaFoldDB" id="W4JPN6"/>
<keyword evidence="2" id="KW-1185">Reference proteome</keyword>
<evidence type="ECO:0000313" key="2">
    <source>
        <dbReference type="Proteomes" id="UP000030671"/>
    </source>
</evidence>
<evidence type="ECO:0000313" key="1">
    <source>
        <dbReference type="EMBL" id="ETW75537.1"/>
    </source>
</evidence>
<dbReference type="OrthoDB" id="6123450at2759"/>
<protein>
    <submittedName>
        <fullName evidence="1">Uncharacterized protein</fullName>
    </submittedName>
</protein>
<dbReference type="Proteomes" id="UP000030671">
    <property type="component" value="Unassembled WGS sequence"/>
</dbReference>
<dbReference type="GeneID" id="20671651"/>
<accession>W4JPN6</accession>
<reference evidence="1 2" key="1">
    <citation type="journal article" date="2012" name="New Phytol.">
        <title>Insight into trade-off between wood decay and parasitism from the genome of a fungal forest pathogen.</title>
        <authorList>
            <person name="Olson A."/>
            <person name="Aerts A."/>
            <person name="Asiegbu F."/>
            <person name="Belbahri L."/>
            <person name="Bouzid O."/>
            <person name="Broberg A."/>
            <person name="Canback B."/>
            <person name="Coutinho P.M."/>
            <person name="Cullen D."/>
            <person name="Dalman K."/>
            <person name="Deflorio G."/>
            <person name="van Diepen L.T."/>
            <person name="Dunand C."/>
            <person name="Duplessis S."/>
            <person name="Durling M."/>
            <person name="Gonthier P."/>
            <person name="Grimwood J."/>
            <person name="Fossdal C.G."/>
            <person name="Hansson D."/>
            <person name="Henrissat B."/>
            <person name="Hietala A."/>
            <person name="Himmelstrand K."/>
            <person name="Hoffmeister D."/>
            <person name="Hogberg N."/>
            <person name="James T.Y."/>
            <person name="Karlsson M."/>
            <person name="Kohler A."/>
            <person name="Kues U."/>
            <person name="Lee Y.H."/>
            <person name="Lin Y.C."/>
            <person name="Lind M."/>
            <person name="Lindquist E."/>
            <person name="Lombard V."/>
            <person name="Lucas S."/>
            <person name="Lunden K."/>
            <person name="Morin E."/>
            <person name="Murat C."/>
            <person name="Park J."/>
            <person name="Raffaello T."/>
            <person name="Rouze P."/>
            <person name="Salamov A."/>
            <person name="Schmutz J."/>
            <person name="Solheim H."/>
            <person name="Stahlberg J."/>
            <person name="Velez H."/>
            <person name="de Vries R.P."/>
            <person name="Wiebenga A."/>
            <person name="Woodward S."/>
            <person name="Yakovlev I."/>
            <person name="Garbelotto M."/>
            <person name="Martin F."/>
            <person name="Grigoriev I.V."/>
            <person name="Stenlid J."/>
        </authorList>
    </citation>
    <scope>NUCLEOTIDE SEQUENCE [LARGE SCALE GENOMIC DNA]</scope>
    <source>
        <strain evidence="1 2">TC 32-1</strain>
    </source>
</reference>
<dbReference type="EMBL" id="KI925466">
    <property type="protein sequence ID" value="ETW75537.1"/>
    <property type="molecule type" value="Genomic_DNA"/>
</dbReference>
<dbReference type="HOGENOM" id="CLU_2922883_0_0_1"/>
<gene>
    <name evidence="1" type="ORF">HETIRDRAFT_331329</name>
</gene>
<dbReference type="InParanoid" id="W4JPN6"/>
<name>W4JPN6_HETIT</name>
<dbReference type="KEGG" id="hir:HETIRDRAFT_331329"/>